<feature type="transmembrane region" description="Helical" evidence="1">
    <location>
        <begin position="20"/>
        <end position="38"/>
    </location>
</feature>
<dbReference type="AlphaFoldDB" id="C6LC80"/>
<gene>
    <name evidence="2" type="ORF">BRYFOR_06226</name>
</gene>
<keyword evidence="1" id="KW-0812">Transmembrane</keyword>
<evidence type="ECO:0000313" key="2">
    <source>
        <dbReference type="EMBL" id="EET61543.1"/>
    </source>
</evidence>
<keyword evidence="3" id="KW-1185">Reference proteome</keyword>
<sequence length="51" mass="5974">MFFRNFSVCHKGNLRPSFSTQSILMLFFIVYNIFFQNANKSSETLFGKDTV</sequence>
<keyword evidence="1" id="KW-0472">Membrane</keyword>
<evidence type="ECO:0000256" key="1">
    <source>
        <dbReference type="SAM" id="Phobius"/>
    </source>
</evidence>
<dbReference type="Proteomes" id="UP000005561">
    <property type="component" value="Unassembled WGS sequence"/>
</dbReference>
<reference evidence="2" key="1">
    <citation type="submission" date="2009-07" db="EMBL/GenBank/DDBJ databases">
        <authorList>
            <person name="Weinstock G."/>
            <person name="Sodergren E."/>
            <person name="Clifton S."/>
            <person name="Fulton L."/>
            <person name="Fulton B."/>
            <person name="Courtney L."/>
            <person name="Fronick C."/>
            <person name="Harrison M."/>
            <person name="Strong C."/>
            <person name="Farmer C."/>
            <person name="Delahaunty K."/>
            <person name="Markovic C."/>
            <person name="Hall O."/>
            <person name="Minx P."/>
            <person name="Tomlinson C."/>
            <person name="Mitreva M."/>
            <person name="Nelson J."/>
            <person name="Hou S."/>
            <person name="Wollam A."/>
            <person name="Pepin K.H."/>
            <person name="Johnson M."/>
            <person name="Bhonagiri V."/>
            <person name="Nash W.E."/>
            <person name="Warren W."/>
            <person name="Chinwalla A."/>
            <person name="Mardis E.R."/>
            <person name="Wilson R.K."/>
        </authorList>
    </citation>
    <scope>NUCLEOTIDE SEQUENCE [LARGE SCALE GENOMIC DNA]</scope>
    <source>
        <strain evidence="2">DSM 14469</strain>
    </source>
</reference>
<accession>C6LC80</accession>
<proteinExistence type="predicted"/>
<dbReference type="EMBL" id="ACCL02000005">
    <property type="protein sequence ID" value="EET61543.1"/>
    <property type="molecule type" value="Genomic_DNA"/>
</dbReference>
<evidence type="ECO:0000313" key="3">
    <source>
        <dbReference type="Proteomes" id="UP000005561"/>
    </source>
</evidence>
<name>C6LC80_9FIRM</name>
<organism evidence="2 3">
    <name type="scientific">Marvinbryantia formatexigens DSM 14469</name>
    <dbReference type="NCBI Taxonomy" id="478749"/>
    <lineage>
        <taxon>Bacteria</taxon>
        <taxon>Bacillati</taxon>
        <taxon>Bacillota</taxon>
        <taxon>Clostridia</taxon>
        <taxon>Lachnospirales</taxon>
        <taxon>Lachnospiraceae</taxon>
        <taxon>Marvinbryantia</taxon>
    </lineage>
</organism>
<comment type="caution">
    <text evidence="2">The sequence shown here is derived from an EMBL/GenBank/DDBJ whole genome shotgun (WGS) entry which is preliminary data.</text>
</comment>
<protein>
    <submittedName>
        <fullName evidence="2">Uncharacterized protein</fullName>
    </submittedName>
</protein>
<keyword evidence="1" id="KW-1133">Transmembrane helix</keyword>